<feature type="domain" description="ABC transporter" evidence="9">
    <location>
        <begin position="1426"/>
        <end position="1656"/>
    </location>
</feature>
<feature type="region of interest" description="Disordered" evidence="7">
    <location>
        <begin position="1740"/>
        <end position="1760"/>
    </location>
</feature>
<dbReference type="InterPro" id="IPR003593">
    <property type="entry name" value="AAA+_ATPase"/>
</dbReference>
<sequence length="1768" mass="198642">MGAFAQLRLLLWKNFMQQVRSPWFTIMEFCVPLILIGASFGLMIGLRNTFEKHENQKNYGRWPITGQAVDLIVPPDIANRENATLKGMILDASIFATGNRTECQFLQVNITDKHYDVGVRLAYAPRTNFTDEVMLRVQDGYTGTLDAFFIELQSILGAAITMNVVADITPYNTADELKNAMVKDFTTQCDNPLWAGIVFDDSIANNLDTAINLTYTIRLANTKRRQVRGFDDSSGMPWDTKQKFAVQYISGPINPKDIDGGDPGYWEEGFMSIQKAVDTAMLNYLDKRNITKVQNVTGWIGEQEVGRYPFPEYTRKIIEVGAYFLPVVIIFSYMTSVIYIVRSITMEKEDRLKEYMRVMGLSQWVLWVIILTILMQIVAKKSDGFIIFLFFTLYAYNATYFSFMVSTFMQSGMAGTMLAVLGWMLLYFWYAFFSGMDTAKPYDFGVRMINCINPNNALFFGINKIAQYETQGDGVKWGILFSRASPDDPLTLGHMFIMLIIDGLIMMYITWFVEAVNPGGEGVPQKVYFMFQPSYWFPHHAAKKRDASAQTGGKPIELDYDAKCEEEPRGLRATINVVNLCKKLFDCKFGKEGEKRAVNGLNLKMYHGQITALLGHNGAGKSTTFSMLTGVAAPSGGTAYINDYDIRDALPQIRKQLGLCPQYNILFGTLTVFEHLEFFCKMKGRPWDPEEALSILNRLRIEFKKDFRAGALSGGQKRKLSLAIALIGGSEIVMLDEPTSGMDPGARHETWTLLQEEKKNRTMLLTTHFMEEADLLGDRIAIMAHGELQCCGSGMYLKNQYGAGYHLTIVYGRPGQNAALPEDVRNTHDLLRRFCPDAILQSHVGQEASFLLAASNRPKFPEMFRTLEGNKVQLGVSSFGVSITTMEEVFLKVGDLADERMKIHDEENEETPLQEQERYIKQLRVTTRLTGFAYQMQHFKAMWIKRIIYFLRKWTIFIPQFLIPIGYLALLLWTSKMSPSAEEQDSLAVNIFEYASGGKPAFFTCTNDPSETQYLNATLRTRAPVDIQIDNSFTSVEQTSNWIIEQTNKQGSRGFGLHNPVSLTTSMFGKIALFNNFGLHSPALAVSIADSVALSEAIGKPYTINVWNHPLPPATADKLKNKDAQSGAGFLIAYAIIISVSMVVSGFCSFIIRERKKKSKHMQMLCGVRAWMYWWTAWLWDAIQYLLTVAAFVGLFAIFDITEFTKGGKTLGTLYLAFVLFGWNDIPFVYWFSFMFNTAPKGYTLIVMYHIISGMIGTIAIPIIQQTASDDAAHTWSIFFSFLFPVYNIANVITTLYNNEYGRQACEMVTCSNSLIALPQCCGDYDDKIYTDTPLTNTGKHGILIGLIFMFCQGFVYWFLVYGTETGLFKWLRAAMSCKKKPEEQGASNAAFSWDQDEKPAASIEDSDVIAEKQNVLNLDPDHTAVCVKDLKKTYGNFTAVKGVNFHVNIGDCFGLLGVNGAGKTTTFQMLTGENEITGGDATVKGYSVKNDWRGAGANIGYCPQFDAIIKEMSGEETLYMFARIRGIPEADIPQMVDAVIHSIGIGIYAKRQIKGYSGGNKRRLSLGMALVGLPDVLLLDEPTTGVDPKARRIIWNILSKVREQGTALVLTSHSMDECEALCTELAIMVYGQFRCYGSCQHIKSRYGAGYTLLVRLKDGKDPRQAMNRILSQFPGSNLKEEHVQQLNFELQRRDGETWSGLFEQIEKIATELDFEDYSLSQTTLEQVFLEFSRDAGVSSEDGPPLIQPSKQNGHSNGIQTSVYNTLV</sequence>
<feature type="compositionally biased region" description="Polar residues" evidence="7">
    <location>
        <begin position="1749"/>
        <end position="1760"/>
    </location>
</feature>
<keyword evidence="2 8" id="KW-0812">Transmembrane</keyword>
<dbReference type="InterPro" id="IPR056264">
    <property type="entry name" value="R2_ABCA1-4-like"/>
</dbReference>
<keyword evidence="6 8" id="KW-0472">Membrane</keyword>
<dbReference type="FunFam" id="3.40.50.300:FF:000933">
    <property type="entry name" value="ABC transporter A family member 7"/>
    <property type="match status" value="1"/>
</dbReference>
<dbReference type="PROSITE" id="PS50893">
    <property type="entry name" value="ABC_TRANSPORTER_2"/>
    <property type="match status" value="2"/>
</dbReference>
<feature type="non-terminal residue" evidence="10">
    <location>
        <position position="1768"/>
    </location>
</feature>
<dbReference type="FunFam" id="3.40.50.300:FF:000327">
    <property type="entry name" value="ATP-binding cassette sub-family A member 3"/>
    <property type="match status" value="1"/>
</dbReference>
<evidence type="ECO:0000256" key="1">
    <source>
        <dbReference type="ARBA" id="ARBA00004141"/>
    </source>
</evidence>
<evidence type="ECO:0000313" key="11">
    <source>
        <dbReference type="Proteomes" id="UP001177023"/>
    </source>
</evidence>
<evidence type="ECO:0000256" key="3">
    <source>
        <dbReference type="ARBA" id="ARBA00022741"/>
    </source>
</evidence>
<evidence type="ECO:0000259" key="9">
    <source>
        <dbReference type="PROSITE" id="PS50893"/>
    </source>
</evidence>
<dbReference type="Pfam" id="PF23321">
    <property type="entry name" value="R1_ABCA1"/>
    <property type="match status" value="1"/>
</dbReference>
<feature type="transmembrane region" description="Helical" evidence="8">
    <location>
        <begin position="1243"/>
        <end position="1264"/>
    </location>
</feature>
<feature type="transmembrane region" description="Helical" evidence="8">
    <location>
        <begin position="361"/>
        <end position="379"/>
    </location>
</feature>
<evidence type="ECO:0000256" key="2">
    <source>
        <dbReference type="ARBA" id="ARBA00022692"/>
    </source>
</evidence>
<keyword evidence="4" id="KW-0067">ATP-binding</keyword>
<evidence type="ECO:0000256" key="8">
    <source>
        <dbReference type="SAM" id="Phobius"/>
    </source>
</evidence>
<evidence type="ECO:0000256" key="7">
    <source>
        <dbReference type="SAM" id="MobiDB-lite"/>
    </source>
</evidence>
<dbReference type="InterPro" id="IPR013525">
    <property type="entry name" value="ABC2_TM"/>
</dbReference>
<dbReference type="PANTHER" id="PTHR19229:SF250">
    <property type="entry name" value="ABC TRANSPORTER DOMAIN-CONTAINING PROTEIN-RELATED"/>
    <property type="match status" value="1"/>
</dbReference>
<dbReference type="InterPro" id="IPR017871">
    <property type="entry name" value="ABC_transporter-like_CS"/>
</dbReference>
<proteinExistence type="predicted"/>
<dbReference type="GO" id="GO:0005524">
    <property type="term" value="F:ATP binding"/>
    <property type="evidence" value="ECO:0007669"/>
    <property type="project" value="UniProtKB-KW"/>
</dbReference>
<evidence type="ECO:0000313" key="10">
    <source>
        <dbReference type="EMBL" id="CAJ0580809.1"/>
    </source>
</evidence>
<dbReference type="Gene3D" id="3.40.50.300">
    <property type="entry name" value="P-loop containing nucleotide triphosphate hydrolases"/>
    <property type="match status" value="2"/>
</dbReference>
<feature type="transmembrane region" description="Helical" evidence="8">
    <location>
        <begin position="1342"/>
        <end position="1360"/>
    </location>
</feature>
<feature type="transmembrane region" description="Helical" evidence="8">
    <location>
        <begin position="412"/>
        <end position="432"/>
    </location>
</feature>
<feature type="transmembrane region" description="Helical" evidence="8">
    <location>
        <begin position="1211"/>
        <end position="1231"/>
    </location>
</feature>
<dbReference type="PROSITE" id="PS00211">
    <property type="entry name" value="ABC_TRANSPORTER_1"/>
    <property type="match status" value="2"/>
</dbReference>
<feature type="transmembrane region" description="Helical" evidence="8">
    <location>
        <begin position="21"/>
        <end position="46"/>
    </location>
</feature>
<dbReference type="GO" id="GO:0016020">
    <property type="term" value="C:membrane"/>
    <property type="evidence" value="ECO:0007669"/>
    <property type="project" value="UniProtKB-SubCell"/>
</dbReference>
<accession>A0AA36D6Q1</accession>
<keyword evidence="5 8" id="KW-1133">Transmembrane helix</keyword>
<dbReference type="CDD" id="cd03263">
    <property type="entry name" value="ABC_subfamily_A"/>
    <property type="match status" value="2"/>
</dbReference>
<feature type="transmembrane region" description="Helical" evidence="8">
    <location>
        <begin position="1128"/>
        <end position="1152"/>
    </location>
</feature>
<dbReference type="GO" id="GO:0140359">
    <property type="term" value="F:ABC-type transporter activity"/>
    <property type="evidence" value="ECO:0007669"/>
    <property type="project" value="InterPro"/>
</dbReference>
<dbReference type="SUPFAM" id="SSF52540">
    <property type="entry name" value="P-loop containing nucleoside triphosphate hydrolases"/>
    <property type="match status" value="2"/>
</dbReference>
<keyword evidence="11" id="KW-1185">Reference proteome</keyword>
<dbReference type="SMART" id="SM00382">
    <property type="entry name" value="AAA"/>
    <property type="match status" value="2"/>
</dbReference>
<feature type="transmembrane region" description="Helical" evidence="8">
    <location>
        <begin position="1276"/>
        <end position="1298"/>
    </location>
</feature>
<feature type="transmembrane region" description="Helical" evidence="8">
    <location>
        <begin position="320"/>
        <end position="341"/>
    </location>
</feature>
<reference evidence="10" key="1">
    <citation type="submission" date="2023-06" db="EMBL/GenBank/DDBJ databases">
        <authorList>
            <person name="Delattre M."/>
        </authorList>
    </citation>
    <scope>NUCLEOTIDE SEQUENCE</scope>
    <source>
        <strain evidence="10">AF72</strain>
    </source>
</reference>
<dbReference type="InterPro" id="IPR027417">
    <property type="entry name" value="P-loop_NTPase"/>
</dbReference>
<dbReference type="InterPro" id="IPR003439">
    <property type="entry name" value="ABC_transporter-like_ATP-bd"/>
</dbReference>
<gene>
    <name evidence="10" type="ORF">MSPICULIGERA_LOCUS18991</name>
</gene>
<dbReference type="GO" id="GO:0005319">
    <property type="term" value="F:lipid transporter activity"/>
    <property type="evidence" value="ECO:0007669"/>
    <property type="project" value="TreeGrafter"/>
</dbReference>
<name>A0AA36D6Q1_9BILA</name>
<dbReference type="Proteomes" id="UP001177023">
    <property type="component" value="Unassembled WGS sequence"/>
</dbReference>
<dbReference type="Pfam" id="PF00005">
    <property type="entry name" value="ABC_tran"/>
    <property type="match status" value="2"/>
</dbReference>
<dbReference type="GO" id="GO:0016887">
    <property type="term" value="F:ATP hydrolysis activity"/>
    <property type="evidence" value="ECO:0007669"/>
    <property type="project" value="InterPro"/>
</dbReference>
<comment type="subcellular location">
    <subcellularLocation>
        <location evidence="1">Membrane</location>
        <topology evidence="1">Multi-pass membrane protein</topology>
    </subcellularLocation>
</comment>
<evidence type="ECO:0000256" key="6">
    <source>
        <dbReference type="ARBA" id="ARBA00023136"/>
    </source>
</evidence>
<dbReference type="EMBL" id="CATQJA010002662">
    <property type="protein sequence ID" value="CAJ0580809.1"/>
    <property type="molecule type" value="Genomic_DNA"/>
</dbReference>
<feature type="transmembrane region" description="Helical" evidence="8">
    <location>
        <begin position="385"/>
        <end position="405"/>
    </location>
</feature>
<organism evidence="10 11">
    <name type="scientific">Mesorhabditis spiculigera</name>
    <dbReference type="NCBI Taxonomy" id="96644"/>
    <lineage>
        <taxon>Eukaryota</taxon>
        <taxon>Metazoa</taxon>
        <taxon>Ecdysozoa</taxon>
        <taxon>Nematoda</taxon>
        <taxon>Chromadorea</taxon>
        <taxon>Rhabditida</taxon>
        <taxon>Rhabditina</taxon>
        <taxon>Rhabditomorpha</taxon>
        <taxon>Rhabditoidea</taxon>
        <taxon>Rhabditidae</taxon>
        <taxon>Mesorhabditinae</taxon>
        <taxon>Mesorhabditis</taxon>
    </lineage>
</organism>
<feature type="transmembrane region" description="Helical" evidence="8">
    <location>
        <begin position="1173"/>
        <end position="1199"/>
    </location>
</feature>
<dbReference type="Pfam" id="PF12698">
    <property type="entry name" value="ABC2_membrane_3"/>
    <property type="match status" value="1"/>
</dbReference>
<comment type="caution">
    <text evidence="10">The sequence shown here is derived from an EMBL/GenBank/DDBJ whole genome shotgun (WGS) entry which is preliminary data.</text>
</comment>
<feature type="transmembrane region" description="Helical" evidence="8">
    <location>
        <begin position="492"/>
        <end position="513"/>
    </location>
</feature>
<feature type="domain" description="ABC transporter" evidence="9">
    <location>
        <begin position="575"/>
        <end position="810"/>
    </location>
</feature>
<feature type="transmembrane region" description="Helical" evidence="8">
    <location>
        <begin position="954"/>
        <end position="973"/>
    </location>
</feature>
<protein>
    <recommendedName>
        <fullName evidence="9">ABC transporter domain-containing protein</fullName>
    </recommendedName>
</protein>
<evidence type="ECO:0000256" key="4">
    <source>
        <dbReference type="ARBA" id="ARBA00022840"/>
    </source>
</evidence>
<dbReference type="InterPro" id="IPR026082">
    <property type="entry name" value="ABCA"/>
</dbReference>
<evidence type="ECO:0000256" key="5">
    <source>
        <dbReference type="ARBA" id="ARBA00022989"/>
    </source>
</evidence>
<dbReference type="PANTHER" id="PTHR19229">
    <property type="entry name" value="ATP-BINDING CASSETTE TRANSPORTER SUBFAMILY A ABCA"/>
    <property type="match status" value="1"/>
</dbReference>
<keyword evidence="3" id="KW-0547">Nucleotide-binding</keyword>